<protein>
    <submittedName>
        <fullName evidence="2">Uncharacterized protein</fullName>
    </submittedName>
</protein>
<gene>
    <name evidence="2" type="ORF">SAMN04488522_102476</name>
</gene>
<proteinExistence type="predicted"/>
<dbReference type="AlphaFoldDB" id="A0A1M4ZVK7"/>
<reference evidence="3" key="1">
    <citation type="submission" date="2016-11" db="EMBL/GenBank/DDBJ databases">
        <authorList>
            <person name="Varghese N."/>
            <person name="Submissions S."/>
        </authorList>
    </citation>
    <scope>NUCLEOTIDE SEQUENCE [LARGE SCALE GENOMIC DNA]</scope>
    <source>
        <strain evidence="3">DSM 16990</strain>
    </source>
</reference>
<evidence type="ECO:0000313" key="3">
    <source>
        <dbReference type="Proteomes" id="UP000184287"/>
    </source>
</evidence>
<dbReference type="RefSeq" id="WP_073230418.1">
    <property type="nucleotide sequence ID" value="NZ_FQUQ01000002.1"/>
</dbReference>
<name>A0A1M4ZVK7_9SPHI</name>
<evidence type="ECO:0000313" key="2">
    <source>
        <dbReference type="EMBL" id="SHF21847.1"/>
    </source>
</evidence>
<keyword evidence="3" id="KW-1185">Reference proteome</keyword>
<dbReference type="PROSITE" id="PS51257">
    <property type="entry name" value="PROKAR_LIPOPROTEIN"/>
    <property type="match status" value="1"/>
</dbReference>
<sequence>MKKKLLILTVLASLSVLLTFSCKKQKEVCMECTANCSGGETKTSKQCSTGLGDGTSDVEAKFRAANPGCDIKCTKK</sequence>
<dbReference type="EMBL" id="FQUQ01000002">
    <property type="protein sequence ID" value="SHF21847.1"/>
    <property type="molecule type" value="Genomic_DNA"/>
</dbReference>
<accession>A0A1M4ZVK7</accession>
<evidence type="ECO:0000256" key="1">
    <source>
        <dbReference type="SAM" id="SignalP"/>
    </source>
</evidence>
<keyword evidence="1" id="KW-0732">Signal</keyword>
<organism evidence="2 3">
    <name type="scientific">Pedobacter caeni</name>
    <dbReference type="NCBI Taxonomy" id="288992"/>
    <lineage>
        <taxon>Bacteria</taxon>
        <taxon>Pseudomonadati</taxon>
        <taxon>Bacteroidota</taxon>
        <taxon>Sphingobacteriia</taxon>
        <taxon>Sphingobacteriales</taxon>
        <taxon>Sphingobacteriaceae</taxon>
        <taxon>Pedobacter</taxon>
    </lineage>
</organism>
<feature type="chain" id="PRO_5012951397" evidence="1">
    <location>
        <begin position="19"/>
        <end position="76"/>
    </location>
</feature>
<feature type="signal peptide" evidence="1">
    <location>
        <begin position="1"/>
        <end position="18"/>
    </location>
</feature>
<dbReference type="Proteomes" id="UP000184287">
    <property type="component" value="Unassembled WGS sequence"/>
</dbReference>